<dbReference type="AlphaFoldDB" id="A0A0G0UFP2"/>
<comment type="similarity">
    <text evidence="2 8">Belongs to the SAICAR synthetase family.</text>
</comment>
<dbReference type="PANTHER" id="PTHR43700">
    <property type="entry name" value="PHOSPHORIBOSYLAMINOIMIDAZOLE-SUCCINOCARBOXAMIDE SYNTHASE"/>
    <property type="match status" value="1"/>
</dbReference>
<keyword evidence="3 8" id="KW-0436">Ligase</keyword>
<dbReference type="PANTHER" id="PTHR43700:SF1">
    <property type="entry name" value="PHOSPHORIBOSYLAMINOIMIDAZOLE-SUCCINOCARBOXAMIDE SYNTHASE"/>
    <property type="match status" value="1"/>
</dbReference>
<dbReference type="UniPathway" id="UPA00074">
    <property type="reaction ID" value="UER00131"/>
</dbReference>
<comment type="catalytic activity">
    <reaction evidence="7 8">
        <text>5-amino-1-(5-phospho-D-ribosyl)imidazole-4-carboxylate + L-aspartate + ATP = (2S)-2-[5-amino-1-(5-phospho-beta-D-ribosyl)imidazole-4-carboxamido]succinate + ADP + phosphate + 2 H(+)</text>
        <dbReference type="Rhea" id="RHEA:22628"/>
        <dbReference type="ChEBI" id="CHEBI:15378"/>
        <dbReference type="ChEBI" id="CHEBI:29991"/>
        <dbReference type="ChEBI" id="CHEBI:30616"/>
        <dbReference type="ChEBI" id="CHEBI:43474"/>
        <dbReference type="ChEBI" id="CHEBI:58443"/>
        <dbReference type="ChEBI" id="CHEBI:77657"/>
        <dbReference type="ChEBI" id="CHEBI:456216"/>
        <dbReference type="EC" id="6.3.2.6"/>
    </reaction>
</comment>
<dbReference type="GO" id="GO:0006189">
    <property type="term" value="P:'de novo' IMP biosynthetic process"/>
    <property type="evidence" value="ECO:0007669"/>
    <property type="project" value="UniProtKB-UniRule"/>
</dbReference>
<evidence type="ECO:0000313" key="10">
    <source>
        <dbReference type="EMBL" id="KKR87709.1"/>
    </source>
</evidence>
<keyword evidence="6 8" id="KW-0067">ATP-binding</keyword>
<feature type="domain" description="SAICAR synthetase/ADE2 N-terminal" evidence="9">
    <location>
        <begin position="27"/>
        <end position="271"/>
    </location>
</feature>
<organism evidence="10 11">
    <name type="scientific">Candidatus Curtissbacteria bacterium GW2011_GWA1_41_11</name>
    <dbReference type="NCBI Taxonomy" id="1618409"/>
    <lineage>
        <taxon>Bacteria</taxon>
        <taxon>Candidatus Curtissiibacteriota</taxon>
    </lineage>
</organism>
<name>A0A0G0UFP2_9BACT</name>
<sequence>MIDRKTIEKNIASAVKTVKVKGLGKKESGKVRDWYSKDSFRILISTDRVSAFDKVVGLIPFRGAVLNMLSQFWFENTRDIVSNHMIGVVDPNVMLVSEAKALPIEIVVRGYITGSTSTSLWTMYERGMRKIYGIKFPDGLKKHQKLKKPVITPTTRETGPGGHDEPITKQEILKQKLVPSKIYSQIEKVALALYERGTKIAAKAGFILADTKYEFGLDKKGKLILIDEIHTPDSSRFWVKETYRGNLKQGKDPENFDKEFMRLWFIEQGYSGKGKVPMMPDDLIVKISQKYMEVYEKITGEKFEVETSKPQLARIIDSTAKLA</sequence>
<evidence type="ECO:0000256" key="3">
    <source>
        <dbReference type="ARBA" id="ARBA00022598"/>
    </source>
</evidence>
<evidence type="ECO:0000256" key="5">
    <source>
        <dbReference type="ARBA" id="ARBA00022755"/>
    </source>
</evidence>
<evidence type="ECO:0000256" key="6">
    <source>
        <dbReference type="ARBA" id="ARBA00022840"/>
    </source>
</evidence>
<keyword evidence="4 8" id="KW-0547">Nucleotide-binding</keyword>
<reference evidence="10 11" key="1">
    <citation type="journal article" date="2015" name="Nature">
        <title>rRNA introns, odd ribosomes, and small enigmatic genomes across a large radiation of phyla.</title>
        <authorList>
            <person name="Brown C.T."/>
            <person name="Hug L.A."/>
            <person name="Thomas B.C."/>
            <person name="Sharon I."/>
            <person name="Castelle C.J."/>
            <person name="Singh A."/>
            <person name="Wilkins M.J."/>
            <person name="Williams K.H."/>
            <person name="Banfield J.F."/>
        </authorList>
    </citation>
    <scope>NUCLEOTIDE SEQUENCE [LARGE SCALE GENOMIC DNA]</scope>
</reference>
<dbReference type="Gene3D" id="3.30.200.20">
    <property type="entry name" value="Phosphorylase Kinase, domain 1"/>
    <property type="match status" value="1"/>
</dbReference>
<dbReference type="EMBL" id="LCAG01000003">
    <property type="protein sequence ID" value="KKR87709.1"/>
    <property type="molecule type" value="Genomic_DNA"/>
</dbReference>
<dbReference type="GO" id="GO:0004639">
    <property type="term" value="F:phosphoribosylaminoimidazolesuccinocarboxamide synthase activity"/>
    <property type="evidence" value="ECO:0007669"/>
    <property type="project" value="UniProtKB-UniRule"/>
</dbReference>
<dbReference type="InterPro" id="IPR018236">
    <property type="entry name" value="SAICAR_synthetase_CS"/>
</dbReference>
<gene>
    <name evidence="8" type="primary">purC</name>
    <name evidence="10" type="ORF">UU34_C0003G0051</name>
</gene>
<dbReference type="Pfam" id="PF01259">
    <property type="entry name" value="SAICAR_synt"/>
    <property type="match status" value="1"/>
</dbReference>
<dbReference type="EC" id="6.3.2.6" evidence="8"/>
<dbReference type="Proteomes" id="UP000034854">
    <property type="component" value="Unassembled WGS sequence"/>
</dbReference>
<evidence type="ECO:0000256" key="1">
    <source>
        <dbReference type="ARBA" id="ARBA00004672"/>
    </source>
</evidence>
<dbReference type="GO" id="GO:0005737">
    <property type="term" value="C:cytoplasm"/>
    <property type="evidence" value="ECO:0007669"/>
    <property type="project" value="TreeGrafter"/>
</dbReference>
<comment type="pathway">
    <text evidence="1 8">Purine metabolism; IMP biosynthesis via de novo pathway; 5-amino-1-(5-phospho-D-ribosyl)imidazole-4-carboxamide from 5-amino-1-(5-phospho-D-ribosyl)imidazole-4-carboxylate: step 1/2.</text>
</comment>
<keyword evidence="5 8" id="KW-0658">Purine biosynthesis</keyword>
<dbReference type="GO" id="GO:0005524">
    <property type="term" value="F:ATP binding"/>
    <property type="evidence" value="ECO:0007669"/>
    <property type="project" value="UniProtKB-KW"/>
</dbReference>
<dbReference type="PROSITE" id="PS01058">
    <property type="entry name" value="SAICAR_SYNTHETASE_2"/>
    <property type="match status" value="1"/>
</dbReference>
<evidence type="ECO:0000313" key="11">
    <source>
        <dbReference type="Proteomes" id="UP000034854"/>
    </source>
</evidence>
<evidence type="ECO:0000259" key="9">
    <source>
        <dbReference type="Pfam" id="PF01259"/>
    </source>
</evidence>
<dbReference type="PATRIC" id="fig|1618409.3.peg.345"/>
<dbReference type="SUPFAM" id="SSF56104">
    <property type="entry name" value="SAICAR synthase-like"/>
    <property type="match status" value="1"/>
</dbReference>
<comment type="caution">
    <text evidence="10">The sequence shown here is derived from an EMBL/GenBank/DDBJ whole genome shotgun (WGS) entry which is preliminary data.</text>
</comment>
<accession>A0A0G0UFP2</accession>
<dbReference type="NCBIfam" id="NF010568">
    <property type="entry name" value="PRK13961.1"/>
    <property type="match status" value="1"/>
</dbReference>
<dbReference type="CDD" id="cd01414">
    <property type="entry name" value="SAICAR_synt_Sc"/>
    <property type="match status" value="1"/>
</dbReference>
<dbReference type="InterPro" id="IPR028923">
    <property type="entry name" value="SAICAR_synt/ADE2_N"/>
</dbReference>
<dbReference type="HAMAP" id="MF_00137">
    <property type="entry name" value="SAICAR_synth"/>
    <property type="match status" value="1"/>
</dbReference>
<evidence type="ECO:0000256" key="8">
    <source>
        <dbReference type="HAMAP-Rule" id="MF_00137"/>
    </source>
</evidence>
<proteinExistence type="inferred from homology"/>
<protein>
    <recommendedName>
        <fullName evidence="8">Phosphoribosylaminoimidazole-succinocarboxamide synthase</fullName>
        <ecNumber evidence="8">6.3.2.6</ecNumber>
    </recommendedName>
    <alternativeName>
        <fullName evidence="8">SAICAR synthetase</fullName>
    </alternativeName>
</protein>
<dbReference type="PROSITE" id="PS01057">
    <property type="entry name" value="SAICAR_SYNTHETASE_1"/>
    <property type="match status" value="1"/>
</dbReference>
<evidence type="ECO:0000256" key="7">
    <source>
        <dbReference type="ARBA" id="ARBA00048475"/>
    </source>
</evidence>
<evidence type="ECO:0000256" key="4">
    <source>
        <dbReference type="ARBA" id="ARBA00022741"/>
    </source>
</evidence>
<dbReference type="Gene3D" id="3.30.470.20">
    <property type="entry name" value="ATP-grasp fold, B domain"/>
    <property type="match status" value="1"/>
</dbReference>
<dbReference type="NCBIfam" id="NF009251">
    <property type="entry name" value="PRK12607.1"/>
    <property type="match status" value="1"/>
</dbReference>
<evidence type="ECO:0000256" key="2">
    <source>
        <dbReference type="ARBA" id="ARBA00010190"/>
    </source>
</evidence>